<dbReference type="GO" id="GO:0016747">
    <property type="term" value="F:acyltransferase activity, transferring groups other than amino-acyl groups"/>
    <property type="evidence" value="ECO:0007669"/>
    <property type="project" value="InterPro"/>
</dbReference>
<keyword evidence="1 4" id="KW-0808">Transferase</keyword>
<evidence type="ECO:0000313" key="4">
    <source>
        <dbReference type="EMBL" id="TWG17136.1"/>
    </source>
</evidence>
<accession>A0A561VZT9</accession>
<evidence type="ECO:0000256" key="2">
    <source>
        <dbReference type="ARBA" id="ARBA00023315"/>
    </source>
</evidence>
<dbReference type="Gene3D" id="3.40.630.30">
    <property type="match status" value="1"/>
</dbReference>
<evidence type="ECO:0000256" key="1">
    <source>
        <dbReference type="ARBA" id="ARBA00022679"/>
    </source>
</evidence>
<dbReference type="AlphaFoldDB" id="A0A561VZT9"/>
<dbReference type="OrthoDB" id="164032at2"/>
<name>A0A561VZT9_9ACTN</name>
<dbReference type="InterPro" id="IPR016181">
    <property type="entry name" value="Acyl_CoA_acyltransferase"/>
</dbReference>
<dbReference type="PANTHER" id="PTHR43877:SF1">
    <property type="entry name" value="ACETYLTRANSFERASE"/>
    <property type="match status" value="1"/>
</dbReference>
<keyword evidence="2" id="KW-0012">Acyltransferase</keyword>
<proteinExistence type="predicted"/>
<feature type="domain" description="N-acetyltransferase" evidence="3">
    <location>
        <begin position="2"/>
        <end position="148"/>
    </location>
</feature>
<comment type="caution">
    <text evidence="4">The sequence shown here is derived from an EMBL/GenBank/DDBJ whole genome shotgun (WGS) entry which is preliminary data.</text>
</comment>
<dbReference type="RefSeq" id="WP_145780074.1">
    <property type="nucleotide sequence ID" value="NZ_VIWZ01000001.1"/>
</dbReference>
<dbReference type="CDD" id="cd04301">
    <property type="entry name" value="NAT_SF"/>
    <property type="match status" value="1"/>
</dbReference>
<evidence type="ECO:0000259" key="3">
    <source>
        <dbReference type="PROSITE" id="PS51186"/>
    </source>
</evidence>
<dbReference type="EMBL" id="VIWZ01000001">
    <property type="protein sequence ID" value="TWG17136.1"/>
    <property type="molecule type" value="Genomic_DNA"/>
</dbReference>
<dbReference type="InterPro" id="IPR000182">
    <property type="entry name" value="GNAT_dom"/>
</dbReference>
<organism evidence="4 5">
    <name type="scientific">Micromonospora taraxaci</name>
    <dbReference type="NCBI Taxonomy" id="1316803"/>
    <lineage>
        <taxon>Bacteria</taxon>
        <taxon>Bacillati</taxon>
        <taxon>Actinomycetota</taxon>
        <taxon>Actinomycetes</taxon>
        <taxon>Micromonosporales</taxon>
        <taxon>Micromonosporaceae</taxon>
        <taxon>Micromonospora</taxon>
    </lineage>
</organism>
<protein>
    <submittedName>
        <fullName evidence="4">GNAT family acetyltransferase</fullName>
    </submittedName>
</protein>
<dbReference type="GeneID" id="300128055"/>
<dbReference type="Pfam" id="PF13673">
    <property type="entry name" value="Acetyltransf_10"/>
    <property type="match status" value="1"/>
</dbReference>
<reference evidence="4 5" key="1">
    <citation type="submission" date="2019-06" db="EMBL/GenBank/DDBJ databases">
        <title>Sequencing the genomes of 1000 actinobacteria strains.</title>
        <authorList>
            <person name="Klenk H.-P."/>
        </authorList>
    </citation>
    <scope>NUCLEOTIDE SEQUENCE [LARGE SCALE GENOMIC DNA]</scope>
    <source>
        <strain evidence="4 5">DSM 45885</strain>
    </source>
</reference>
<dbReference type="PROSITE" id="PS51186">
    <property type="entry name" value="GNAT"/>
    <property type="match status" value="1"/>
</dbReference>
<evidence type="ECO:0000313" key="5">
    <source>
        <dbReference type="Proteomes" id="UP000317685"/>
    </source>
</evidence>
<dbReference type="PANTHER" id="PTHR43877">
    <property type="entry name" value="AMINOALKYLPHOSPHONATE N-ACETYLTRANSFERASE-RELATED-RELATED"/>
    <property type="match status" value="1"/>
</dbReference>
<sequence>MATIRPFDSADAPAVAALIERCLREVNSRDYPSEVIERMCDHFTEQRITELAIQRQMVVAEDDGIVGTVSRDGNKVYTMFVHPRVARRGIGRLLMRHVEELATIDGYDHMETGASITGHDFYRRLGYIDVRSTETEFGLNYILRRSLP</sequence>
<gene>
    <name evidence="4" type="ORF">FHU34_112477</name>
</gene>
<dbReference type="InterPro" id="IPR050832">
    <property type="entry name" value="Bact_Acetyltransf"/>
</dbReference>
<dbReference type="SUPFAM" id="SSF55729">
    <property type="entry name" value="Acyl-CoA N-acyltransferases (Nat)"/>
    <property type="match status" value="1"/>
</dbReference>
<dbReference type="Proteomes" id="UP000317685">
    <property type="component" value="Unassembled WGS sequence"/>
</dbReference>
<keyword evidence="5" id="KW-1185">Reference proteome</keyword>